<sequence>MSKGRKEDCGEALGVYIPRLCHPETYVTDFPSPTGTVPSPYTKLGVCSKKCLMYRKYTQLKEKEHCASEKLTPLLPNLVVTKGDGPPPPLVPRETTGERV</sequence>
<feature type="region of interest" description="Disordered" evidence="1">
    <location>
        <begin position="78"/>
        <end position="100"/>
    </location>
</feature>
<reference evidence="2" key="1">
    <citation type="submission" date="2021-01" db="EMBL/GenBank/DDBJ databases">
        <authorList>
            <person name="Corre E."/>
            <person name="Pelletier E."/>
            <person name="Niang G."/>
            <person name="Scheremetjew M."/>
            <person name="Finn R."/>
            <person name="Kale V."/>
            <person name="Holt S."/>
            <person name="Cochrane G."/>
            <person name="Meng A."/>
            <person name="Brown T."/>
            <person name="Cohen L."/>
        </authorList>
    </citation>
    <scope>NUCLEOTIDE SEQUENCE</scope>
    <source>
        <strain evidence="2">CCMP1594</strain>
    </source>
</reference>
<organism evidence="2">
    <name type="scientific">Eutreptiella gymnastica</name>
    <dbReference type="NCBI Taxonomy" id="73025"/>
    <lineage>
        <taxon>Eukaryota</taxon>
        <taxon>Discoba</taxon>
        <taxon>Euglenozoa</taxon>
        <taxon>Euglenida</taxon>
        <taxon>Spirocuta</taxon>
        <taxon>Euglenophyceae</taxon>
        <taxon>Eutreptiales</taxon>
        <taxon>Eutreptiaceae</taxon>
        <taxon>Eutreptiella</taxon>
    </lineage>
</organism>
<dbReference type="EMBL" id="HBJA01139018">
    <property type="protein sequence ID" value="CAE0836526.1"/>
    <property type="molecule type" value="Transcribed_RNA"/>
</dbReference>
<dbReference type="AlphaFoldDB" id="A0A7S4GGZ2"/>
<proteinExistence type="predicted"/>
<gene>
    <name evidence="2" type="ORF">EGYM00163_LOCUS47890</name>
</gene>
<evidence type="ECO:0000313" key="2">
    <source>
        <dbReference type="EMBL" id="CAE0836526.1"/>
    </source>
</evidence>
<evidence type="ECO:0000256" key="1">
    <source>
        <dbReference type="SAM" id="MobiDB-lite"/>
    </source>
</evidence>
<name>A0A7S4GGZ2_9EUGL</name>
<accession>A0A7S4GGZ2</accession>
<protein>
    <submittedName>
        <fullName evidence="2">Uncharacterized protein</fullName>
    </submittedName>
</protein>